<dbReference type="AlphaFoldDB" id="A0AAQ3MGQ5"/>
<proteinExistence type="predicted"/>
<sequence>EDEIIQKDLTSSQTPYNGLSLQQLKPVTPPQHRRHTTRAPSSHRHNTATTPPQNPQIGTNDQPPQPTKQRHRTYHPTHKPPSMDQPSNGDDNTQRYFTARAQWSRKGKGSWRRWQREGNWGNSE</sequence>
<feature type="compositionally biased region" description="Basic residues" evidence="1">
    <location>
        <begin position="68"/>
        <end position="78"/>
    </location>
</feature>
<organism evidence="2 3">
    <name type="scientific">Vigna mungo</name>
    <name type="common">Black gram</name>
    <name type="synonym">Phaseolus mungo</name>
    <dbReference type="NCBI Taxonomy" id="3915"/>
    <lineage>
        <taxon>Eukaryota</taxon>
        <taxon>Viridiplantae</taxon>
        <taxon>Streptophyta</taxon>
        <taxon>Embryophyta</taxon>
        <taxon>Tracheophyta</taxon>
        <taxon>Spermatophyta</taxon>
        <taxon>Magnoliopsida</taxon>
        <taxon>eudicotyledons</taxon>
        <taxon>Gunneridae</taxon>
        <taxon>Pentapetalae</taxon>
        <taxon>rosids</taxon>
        <taxon>fabids</taxon>
        <taxon>Fabales</taxon>
        <taxon>Fabaceae</taxon>
        <taxon>Papilionoideae</taxon>
        <taxon>50 kb inversion clade</taxon>
        <taxon>NPAAA clade</taxon>
        <taxon>indigoferoid/millettioid clade</taxon>
        <taxon>Phaseoleae</taxon>
        <taxon>Vigna</taxon>
    </lineage>
</organism>
<evidence type="ECO:0000313" key="3">
    <source>
        <dbReference type="Proteomes" id="UP001374535"/>
    </source>
</evidence>
<feature type="compositionally biased region" description="Polar residues" evidence="1">
    <location>
        <begin position="47"/>
        <end position="62"/>
    </location>
</feature>
<feature type="non-terminal residue" evidence="2">
    <location>
        <position position="1"/>
    </location>
</feature>
<name>A0AAQ3MGQ5_VIGMU</name>
<feature type="compositionally biased region" description="Polar residues" evidence="1">
    <location>
        <begin position="8"/>
        <end position="25"/>
    </location>
</feature>
<evidence type="ECO:0000256" key="1">
    <source>
        <dbReference type="SAM" id="MobiDB-lite"/>
    </source>
</evidence>
<evidence type="ECO:0000313" key="2">
    <source>
        <dbReference type="EMBL" id="WVY90413.1"/>
    </source>
</evidence>
<dbReference type="Proteomes" id="UP001374535">
    <property type="component" value="Chromosome 11"/>
</dbReference>
<reference evidence="2 3" key="1">
    <citation type="journal article" date="2023" name="Life. Sci Alliance">
        <title>Evolutionary insights into 3D genome organization and epigenetic landscape of Vigna mungo.</title>
        <authorList>
            <person name="Junaid A."/>
            <person name="Singh B."/>
            <person name="Bhatia S."/>
        </authorList>
    </citation>
    <scope>NUCLEOTIDE SEQUENCE [LARGE SCALE GENOMIC DNA]</scope>
    <source>
        <strain evidence="2">Urdbean</strain>
    </source>
</reference>
<feature type="compositionally biased region" description="Basic residues" evidence="1">
    <location>
        <begin position="103"/>
        <end position="113"/>
    </location>
</feature>
<dbReference type="EMBL" id="CP144690">
    <property type="protein sequence ID" value="WVY90413.1"/>
    <property type="molecule type" value="Genomic_DNA"/>
</dbReference>
<gene>
    <name evidence="2" type="ORF">V8G54_035927</name>
</gene>
<feature type="region of interest" description="Disordered" evidence="1">
    <location>
        <begin position="1"/>
        <end position="124"/>
    </location>
</feature>
<protein>
    <submittedName>
        <fullName evidence="2">Uncharacterized protein</fullName>
    </submittedName>
</protein>
<feature type="compositionally biased region" description="Polar residues" evidence="1">
    <location>
        <begin position="84"/>
        <end position="96"/>
    </location>
</feature>
<accession>A0AAQ3MGQ5</accession>
<feature type="compositionally biased region" description="Basic residues" evidence="1">
    <location>
        <begin position="31"/>
        <end position="46"/>
    </location>
</feature>
<keyword evidence="3" id="KW-1185">Reference proteome</keyword>